<protein>
    <submittedName>
        <fullName evidence="1">Uncharacterized protein</fullName>
    </submittedName>
</protein>
<evidence type="ECO:0000313" key="1">
    <source>
        <dbReference type="EMBL" id="GAJ11933.1"/>
    </source>
</evidence>
<sequence>MSRKALPGQIPLPFVAELDKQLAAEREVAEEKRHKEWAASTLRGMVERYPPTSYEWNIMLSGIRLARFVSHLECERCRYATQDHTVGWMFLSNICLKDYHKLTKKEEEVA</sequence>
<dbReference type="AlphaFoldDB" id="X1U2Y8"/>
<organism evidence="1">
    <name type="scientific">marine sediment metagenome</name>
    <dbReference type="NCBI Taxonomy" id="412755"/>
    <lineage>
        <taxon>unclassified sequences</taxon>
        <taxon>metagenomes</taxon>
        <taxon>ecological metagenomes</taxon>
    </lineage>
</organism>
<gene>
    <name evidence="1" type="ORF">S12H4_42123</name>
</gene>
<proteinExistence type="predicted"/>
<accession>X1U2Y8</accession>
<comment type="caution">
    <text evidence="1">The sequence shown here is derived from an EMBL/GenBank/DDBJ whole genome shotgun (WGS) entry which is preliminary data.</text>
</comment>
<dbReference type="EMBL" id="BARW01025742">
    <property type="protein sequence ID" value="GAJ11933.1"/>
    <property type="molecule type" value="Genomic_DNA"/>
</dbReference>
<reference evidence="1" key="1">
    <citation type="journal article" date="2014" name="Front. Microbiol.">
        <title>High frequency of phylogenetically diverse reductive dehalogenase-homologous genes in deep subseafloor sedimentary metagenomes.</title>
        <authorList>
            <person name="Kawai M."/>
            <person name="Futagami T."/>
            <person name="Toyoda A."/>
            <person name="Takaki Y."/>
            <person name="Nishi S."/>
            <person name="Hori S."/>
            <person name="Arai W."/>
            <person name="Tsubouchi T."/>
            <person name="Morono Y."/>
            <person name="Uchiyama I."/>
            <person name="Ito T."/>
            <person name="Fujiyama A."/>
            <person name="Inagaki F."/>
            <person name="Takami H."/>
        </authorList>
    </citation>
    <scope>NUCLEOTIDE SEQUENCE</scope>
    <source>
        <strain evidence="1">Expedition CK06-06</strain>
    </source>
</reference>
<name>X1U2Y8_9ZZZZ</name>